<evidence type="ECO:0000313" key="5">
    <source>
        <dbReference type="EMBL" id="TWP26837.1"/>
    </source>
</evidence>
<evidence type="ECO:0000256" key="2">
    <source>
        <dbReference type="ARBA" id="ARBA00022598"/>
    </source>
</evidence>
<reference evidence="5 6" key="1">
    <citation type="submission" date="2019-02" db="EMBL/GenBank/DDBJ databases">
        <title>Apibacter muscae sp. nov.: a novel member of the house fly microbiota.</title>
        <authorList>
            <person name="Park R."/>
        </authorList>
    </citation>
    <scope>NUCLEOTIDE SEQUENCE [LARGE SCALE GENOMIC DNA]</scope>
    <source>
        <strain evidence="5 6">AL1</strain>
    </source>
</reference>
<comment type="caution">
    <text evidence="5">The sequence shown here is derived from an EMBL/GenBank/DDBJ whole genome shotgun (WGS) entry which is preliminary data.</text>
</comment>
<dbReference type="OrthoDB" id="9803907at2"/>
<keyword evidence="3" id="KW-0067">ATP-binding</keyword>
<evidence type="ECO:0000259" key="4">
    <source>
        <dbReference type="PROSITE" id="PS50975"/>
    </source>
</evidence>
<gene>
    <name evidence="5" type="ORF">ETU09_09780</name>
</gene>
<dbReference type="PROSITE" id="PS50975">
    <property type="entry name" value="ATP_GRASP"/>
    <property type="match status" value="1"/>
</dbReference>
<dbReference type="GO" id="GO:0008716">
    <property type="term" value="F:D-alanine-D-alanine ligase activity"/>
    <property type="evidence" value="ECO:0007669"/>
    <property type="project" value="InterPro"/>
</dbReference>
<dbReference type="AlphaFoldDB" id="A0A563D9Q3"/>
<sequence>MQVAILYQAHEPPCIHGIQKPMKKGGYSDSGADIAYALKLSQISVVTPIQNPDLYLDTDWVFPDTEQGINEAIEKGANILWLNTVLYKDHPIVKYLHRVNLVGQIPENVEKYDDKFQTNALLKLNNLPVPHSILISSNDINYSNLKKLNFPIVIKPIRGRGSQGVTKVNNFEELLININLSFEEKIYGTSLYLEEYLPGNELTITVMPPGNYSLKNGTKTFSDYWCLPPVKRFNHKNGIAPYNGTVAVANNSKVLNNEDRSNKSIQQLMIHCEKAAKLVQAKAPIRIDCRANDEGNYYLFDLNMKPNMTGASRPHRSDQNSLSALAAREIGWSYSDLLINMLRQYWRL</sequence>
<dbReference type="Pfam" id="PF07478">
    <property type="entry name" value="Dala_Dala_lig_C"/>
    <property type="match status" value="1"/>
</dbReference>
<dbReference type="Gene3D" id="3.30.1490.20">
    <property type="entry name" value="ATP-grasp fold, A domain"/>
    <property type="match status" value="1"/>
</dbReference>
<dbReference type="PANTHER" id="PTHR23132">
    <property type="entry name" value="D-ALANINE--D-ALANINE LIGASE"/>
    <property type="match status" value="1"/>
</dbReference>
<dbReference type="PANTHER" id="PTHR23132:SF23">
    <property type="entry name" value="D-ALANINE--D-ALANINE LIGASE B"/>
    <property type="match status" value="1"/>
</dbReference>
<feature type="domain" description="ATP-grasp" evidence="4">
    <location>
        <begin position="119"/>
        <end position="343"/>
    </location>
</feature>
<proteinExistence type="inferred from homology"/>
<dbReference type="InterPro" id="IPR013815">
    <property type="entry name" value="ATP_grasp_subdomain_1"/>
</dbReference>
<evidence type="ECO:0000256" key="1">
    <source>
        <dbReference type="ARBA" id="ARBA00010871"/>
    </source>
</evidence>
<dbReference type="InterPro" id="IPR011095">
    <property type="entry name" value="Dala_Dala_lig_C"/>
</dbReference>
<name>A0A563D9Q3_9FLAO</name>
<dbReference type="EMBL" id="SELH01000025">
    <property type="protein sequence ID" value="TWP26837.1"/>
    <property type="molecule type" value="Genomic_DNA"/>
</dbReference>
<keyword evidence="2" id="KW-0436">Ligase</keyword>
<evidence type="ECO:0000313" key="6">
    <source>
        <dbReference type="Proteomes" id="UP000319499"/>
    </source>
</evidence>
<comment type="similarity">
    <text evidence="1">Belongs to the D-alanine--D-alanine ligase family.</text>
</comment>
<dbReference type="GO" id="GO:0005524">
    <property type="term" value="F:ATP binding"/>
    <property type="evidence" value="ECO:0007669"/>
    <property type="project" value="UniProtKB-UniRule"/>
</dbReference>
<protein>
    <submittedName>
        <fullName evidence="5">ATP-grasp domain-containing protein</fullName>
    </submittedName>
</protein>
<dbReference type="SUPFAM" id="SSF56059">
    <property type="entry name" value="Glutathione synthetase ATP-binding domain-like"/>
    <property type="match status" value="1"/>
</dbReference>
<dbReference type="InterPro" id="IPR011761">
    <property type="entry name" value="ATP-grasp"/>
</dbReference>
<evidence type="ECO:0000256" key="3">
    <source>
        <dbReference type="PROSITE-ProRule" id="PRU00409"/>
    </source>
</evidence>
<dbReference type="Gene3D" id="3.30.470.20">
    <property type="entry name" value="ATP-grasp fold, B domain"/>
    <property type="match status" value="1"/>
</dbReference>
<organism evidence="5 6">
    <name type="scientific">Apibacter muscae</name>
    <dbReference type="NCBI Taxonomy" id="2509004"/>
    <lineage>
        <taxon>Bacteria</taxon>
        <taxon>Pseudomonadati</taxon>
        <taxon>Bacteroidota</taxon>
        <taxon>Flavobacteriia</taxon>
        <taxon>Flavobacteriales</taxon>
        <taxon>Weeksellaceae</taxon>
        <taxon>Apibacter</taxon>
    </lineage>
</organism>
<keyword evidence="3" id="KW-0547">Nucleotide-binding</keyword>
<dbReference type="Proteomes" id="UP000319499">
    <property type="component" value="Unassembled WGS sequence"/>
</dbReference>
<accession>A0A563D9Q3</accession>
<keyword evidence="6" id="KW-1185">Reference proteome</keyword>
<dbReference type="GO" id="GO:0046872">
    <property type="term" value="F:metal ion binding"/>
    <property type="evidence" value="ECO:0007669"/>
    <property type="project" value="InterPro"/>
</dbReference>